<dbReference type="PANTHER" id="PTHR31806">
    <property type="entry name" value="PURINE-CYTOSINE PERMEASE FCY2-RELATED"/>
    <property type="match status" value="1"/>
</dbReference>
<evidence type="ECO:0000256" key="6">
    <source>
        <dbReference type="ARBA" id="ARBA00023136"/>
    </source>
</evidence>
<dbReference type="Pfam" id="PF02133">
    <property type="entry name" value="Transp_cyt_pur"/>
    <property type="match status" value="1"/>
</dbReference>
<comment type="similarity">
    <text evidence="2 7">Belongs to the purine-cytosine permease (2.A.39) family.</text>
</comment>
<feature type="transmembrane region" description="Helical" evidence="8">
    <location>
        <begin position="259"/>
        <end position="282"/>
    </location>
</feature>
<organism evidence="9 10">
    <name type="scientific">Gryllotalpicola daejeonensis</name>
    <dbReference type="NCBI Taxonomy" id="993087"/>
    <lineage>
        <taxon>Bacteria</taxon>
        <taxon>Bacillati</taxon>
        <taxon>Actinomycetota</taxon>
        <taxon>Actinomycetes</taxon>
        <taxon>Micrococcales</taxon>
        <taxon>Microbacteriaceae</taxon>
        <taxon>Gryllotalpicola</taxon>
    </lineage>
</organism>
<evidence type="ECO:0000313" key="9">
    <source>
        <dbReference type="EMBL" id="GAA4157638.1"/>
    </source>
</evidence>
<keyword evidence="5 8" id="KW-1133">Transmembrane helix</keyword>
<feature type="transmembrane region" description="Helical" evidence="8">
    <location>
        <begin position="375"/>
        <end position="396"/>
    </location>
</feature>
<reference evidence="9" key="1">
    <citation type="journal article" date="2014" name="Int. J. Syst. Evol. Microbiol.">
        <title>Complete genome of a new Firmicutes species belonging to the dominant human colonic microbiota ('Ruminococcus bicirculans') reveals two chromosomes and a selective capacity to utilize plant glucans.</title>
        <authorList>
            <consortium name="NISC Comparative Sequencing Program"/>
            <person name="Wegmann U."/>
            <person name="Louis P."/>
            <person name="Goesmann A."/>
            <person name="Henrissat B."/>
            <person name="Duncan S.H."/>
            <person name="Flint H.J."/>
        </authorList>
    </citation>
    <scope>NUCLEOTIDE SEQUENCE</scope>
    <source>
        <strain evidence="9">JCM 17590</strain>
    </source>
</reference>
<feature type="transmembrane region" description="Helical" evidence="8">
    <location>
        <begin position="452"/>
        <end position="473"/>
    </location>
</feature>
<dbReference type="Proteomes" id="UP001415169">
    <property type="component" value="Unassembled WGS sequence"/>
</dbReference>
<comment type="caution">
    <text evidence="9">The sequence shown here is derived from an EMBL/GenBank/DDBJ whole genome shotgun (WGS) entry which is preliminary data.</text>
</comment>
<gene>
    <name evidence="9" type="ORF">GCM10022286_09430</name>
</gene>
<sequence length="483" mass="50642">MVCQPNHMVDTADATKDAPPAGLSVELNALNPIPESERKGRPATLFWPWFGANVSVLGLSYGAFLLGFGVSFWQATIVGIVGIVVSFLFCGFISLAGKRGSAPTMVLSRAAFGVDGNRLSAVLSWILTVGWETILVATAVFSTSEVFKLLGWGGGTGTEVVALIVVVLLVIAAGVYGFDLIMRLQVWITVITGILTIVYFVLVVPHIDLHAVASLPAGSAAAVIGGFVFMMTGFGLGWVNAAADYSRYLPRKASGPGIVFWTTFGGALAPVVLLVFGVLLAGSSTKLNEAVGAYSVGGLATIAPTWFLIPFLIVAALGLIGGAALDIYSSGLALLAVGVRIPRYAAALVDGVIMTLGAIYIVFFAQDFSGPFQNFLITLGVPIAAWAGVMLADILLRRRDYAQNELYLPRGRYGRVNWLAIALVVVGTAIGWGLVVTFPWMGYLLGGAKGTWGGANLGVVAALLIGFVGTVANPRRVARQEGR</sequence>
<evidence type="ECO:0000256" key="8">
    <source>
        <dbReference type="SAM" id="Phobius"/>
    </source>
</evidence>
<dbReference type="InterPro" id="IPR001248">
    <property type="entry name" value="Pur-cyt_permease"/>
</dbReference>
<evidence type="ECO:0000256" key="3">
    <source>
        <dbReference type="ARBA" id="ARBA00022448"/>
    </source>
</evidence>
<keyword evidence="10" id="KW-1185">Reference proteome</keyword>
<comment type="subcellular location">
    <subcellularLocation>
        <location evidence="1">Membrane</location>
        <topology evidence="1">Multi-pass membrane protein</topology>
    </subcellularLocation>
</comment>
<keyword evidence="3 7" id="KW-0813">Transport</keyword>
<keyword evidence="4 8" id="KW-0812">Transmembrane</keyword>
<dbReference type="PANTHER" id="PTHR31806:SF1">
    <property type="entry name" value="PURINE-CYTOSINE PERMEASE FCY2-RELATED"/>
    <property type="match status" value="1"/>
</dbReference>
<evidence type="ECO:0000256" key="7">
    <source>
        <dbReference type="PIRNR" id="PIRNR002744"/>
    </source>
</evidence>
<reference evidence="9" key="2">
    <citation type="submission" date="2023-12" db="EMBL/GenBank/DDBJ databases">
        <authorList>
            <person name="Sun Q."/>
            <person name="Inoue M."/>
        </authorList>
    </citation>
    <scope>NUCLEOTIDE SEQUENCE</scope>
    <source>
        <strain evidence="9">JCM 17590</strain>
    </source>
</reference>
<feature type="transmembrane region" description="Helical" evidence="8">
    <location>
        <begin position="118"/>
        <end position="140"/>
    </location>
</feature>
<feature type="transmembrane region" description="Helical" evidence="8">
    <location>
        <begin position="45"/>
        <end position="66"/>
    </location>
</feature>
<evidence type="ECO:0000256" key="4">
    <source>
        <dbReference type="ARBA" id="ARBA00022692"/>
    </source>
</evidence>
<dbReference type="PIRSF" id="PIRSF002744">
    <property type="entry name" value="Pur-cyt_permease"/>
    <property type="match status" value="1"/>
</dbReference>
<accession>A0ABP7ZH65</accession>
<feature type="transmembrane region" description="Helical" evidence="8">
    <location>
        <begin position="345"/>
        <end position="363"/>
    </location>
</feature>
<name>A0ABP7ZH65_9MICO</name>
<dbReference type="EMBL" id="BAABBV010000001">
    <property type="protein sequence ID" value="GAA4157638.1"/>
    <property type="molecule type" value="Genomic_DNA"/>
</dbReference>
<dbReference type="Gene3D" id="1.10.4160.10">
    <property type="entry name" value="Hydantoin permease"/>
    <property type="match status" value="1"/>
</dbReference>
<feature type="transmembrane region" description="Helical" evidence="8">
    <location>
        <begin position="219"/>
        <end position="239"/>
    </location>
</feature>
<evidence type="ECO:0000256" key="1">
    <source>
        <dbReference type="ARBA" id="ARBA00004141"/>
    </source>
</evidence>
<evidence type="ECO:0000313" key="10">
    <source>
        <dbReference type="Proteomes" id="UP001415169"/>
    </source>
</evidence>
<feature type="transmembrane region" description="Helical" evidence="8">
    <location>
        <begin position="72"/>
        <end position="97"/>
    </location>
</feature>
<evidence type="ECO:0000256" key="5">
    <source>
        <dbReference type="ARBA" id="ARBA00022989"/>
    </source>
</evidence>
<evidence type="ECO:0000256" key="2">
    <source>
        <dbReference type="ARBA" id="ARBA00008974"/>
    </source>
</evidence>
<proteinExistence type="inferred from homology"/>
<dbReference type="InterPro" id="IPR026030">
    <property type="entry name" value="Pur-cyt_permease_Fcy2/21/22"/>
</dbReference>
<feature type="transmembrane region" description="Helical" evidence="8">
    <location>
        <begin position="160"/>
        <end position="179"/>
    </location>
</feature>
<feature type="transmembrane region" description="Helical" evidence="8">
    <location>
        <begin position="416"/>
        <end position="440"/>
    </location>
</feature>
<feature type="transmembrane region" description="Helical" evidence="8">
    <location>
        <begin position="302"/>
        <end position="325"/>
    </location>
</feature>
<keyword evidence="6 7" id="KW-0472">Membrane</keyword>
<feature type="transmembrane region" description="Helical" evidence="8">
    <location>
        <begin position="186"/>
        <end position="207"/>
    </location>
</feature>
<protein>
    <submittedName>
        <fullName evidence="9">Cytosine permease</fullName>
    </submittedName>
</protein>